<dbReference type="VEuPathDB" id="FungiDB:PCH_Pc13g00900"/>
<dbReference type="Proteomes" id="UP000000724">
    <property type="component" value="Contig Pc00c13"/>
</dbReference>
<evidence type="ECO:0000313" key="6">
    <source>
        <dbReference type="Proteomes" id="UP000000724"/>
    </source>
</evidence>
<dbReference type="BioCyc" id="PCHR:PC13G00900-MONOMER"/>
<dbReference type="InterPro" id="IPR036864">
    <property type="entry name" value="Zn2-C6_fun-type_DNA-bd_sf"/>
</dbReference>
<dbReference type="GO" id="GO:0000981">
    <property type="term" value="F:DNA-binding transcription factor activity, RNA polymerase II-specific"/>
    <property type="evidence" value="ECO:0007669"/>
    <property type="project" value="InterPro"/>
</dbReference>
<dbReference type="AlphaFoldDB" id="B6H196"/>
<protein>
    <submittedName>
        <fullName evidence="5">Pc13g00900 protein</fullName>
    </submittedName>
</protein>
<sequence length="51" mass="5890">MRCRACQSKGVKRDLPRPRCSNCLDEQILCFYVAPLRLTMARSKKQRSACT</sequence>
<keyword evidence="1" id="KW-0805">Transcription regulation</keyword>
<keyword evidence="2" id="KW-0238">DNA-binding</keyword>
<dbReference type="GO" id="GO:0008270">
    <property type="term" value="F:zinc ion binding"/>
    <property type="evidence" value="ECO:0007669"/>
    <property type="project" value="InterPro"/>
</dbReference>
<evidence type="ECO:0000256" key="1">
    <source>
        <dbReference type="ARBA" id="ARBA00023015"/>
    </source>
</evidence>
<dbReference type="HOGENOM" id="CLU_3107102_0_0_1"/>
<evidence type="ECO:0000313" key="5">
    <source>
        <dbReference type="EMBL" id="CAP91159.1"/>
    </source>
</evidence>
<evidence type="ECO:0000256" key="3">
    <source>
        <dbReference type="ARBA" id="ARBA00023163"/>
    </source>
</evidence>
<accession>B6H196</accession>
<evidence type="ECO:0000256" key="2">
    <source>
        <dbReference type="ARBA" id="ARBA00023125"/>
    </source>
</evidence>
<dbReference type="EMBL" id="AM920428">
    <property type="protein sequence ID" value="CAP91159.1"/>
    <property type="molecule type" value="Genomic_DNA"/>
</dbReference>
<organism evidence="5 6">
    <name type="scientific">Penicillium rubens (strain ATCC 28089 / DSM 1075 / NRRL 1951 / Wisconsin 54-1255)</name>
    <name type="common">Penicillium chrysogenum</name>
    <dbReference type="NCBI Taxonomy" id="500485"/>
    <lineage>
        <taxon>Eukaryota</taxon>
        <taxon>Fungi</taxon>
        <taxon>Dikarya</taxon>
        <taxon>Ascomycota</taxon>
        <taxon>Pezizomycotina</taxon>
        <taxon>Eurotiomycetes</taxon>
        <taxon>Eurotiomycetidae</taxon>
        <taxon>Eurotiales</taxon>
        <taxon>Aspergillaceae</taxon>
        <taxon>Penicillium</taxon>
        <taxon>Penicillium chrysogenum species complex</taxon>
    </lineage>
</organism>
<keyword evidence="6" id="KW-1185">Reference proteome</keyword>
<dbReference type="GO" id="GO:0003677">
    <property type="term" value="F:DNA binding"/>
    <property type="evidence" value="ECO:0007669"/>
    <property type="project" value="UniProtKB-KW"/>
</dbReference>
<keyword evidence="4" id="KW-0539">Nucleus</keyword>
<dbReference type="SUPFAM" id="SSF57701">
    <property type="entry name" value="Zn2/Cys6 DNA-binding domain"/>
    <property type="match status" value="1"/>
</dbReference>
<keyword evidence="3" id="KW-0804">Transcription</keyword>
<gene>
    <name evidence="5" type="ORF">Pc13g00900</name>
    <name evidence="5" type="ORF">PCH_Pc13g00900</name>
</gene>
<proteinExistence type="predicted"/>
<dbReference type="OrthoDB" id="4427833at2759"/>
<evidence type="ECO:0000256" key="4">
    <source>
        <dbReference type="ARBA" id="ARBA00023242"/>
    </source>
</evidence>
<reference evidence="5 6" key="1">
    <citation type="journal article" date="2008" name="Nat. Biotechnol.">
        <title>Genome sequencing and analysis of the filamentous fungus Penicillium chrysogenum.</title>
        <authorList>
            <person name="van den Berg M.A."/>
            <person name="Albang R."/>
            <person name="Albermann K."/>
            <person name="Badger J.H."/>
            <person name="Daran J.-M."/>
            <person name="Driessen A.J.M."/>
            <person name="Garcia-Estrada C."/>
            <person name="Fedorova N.D."/>
            <person name="Harris D.M."/>
            <person name="Heijne W.H.M."/>
            <person name="Joardar V.S."/>
            <person name="Kiel J.A.K.W."/>
            <person name="Kovalchuk A."/>
            <person name="Martin J.F."/>
            <person name="Nierman W.C."/>
            <person name="Nijland J.G."/>
            <person name="Pronk J.T."/>
            <person name="Roubos J.A."/>
            <person name="van der Klei I.J."/>
            <person name="van Peij N.N.M.E."/>
            <person name="Veenhuis M."/>
            <person name="von Doehren H."/>
            <person name="Wagner C."/>
            <person name="Wortman J.R."/>
            <person name="Bovenberg R.A.L."/>
        </authorList>
    </citation>
    <scope>NUCLEOTIDE SEQUENCE [LARGE SCALE GENOMIC DNA]</scope>
    <source>
        <strain evidence="6">ATCC 28089 / DSM 1075 / NRRL 1951 / Wisconsin 54-1255</strain>
    </source>
</reference>
<name>B6H196_PENRW</name>